<evidence type="ECO:0000313" key="2">
    <source>
        <dbReference type="Proteomes" id="UP000176741"/>
    </source>
</evidence>
<sequence length="233" mass="27249">MTKLIKNSLGVKPDRKIYLPDVSKQTKKITHDIFSSKECLKLLQLTENNPWHKEENVFEHVSHVFANLQILITFGFVKSEELKKKYINYFGQSISNTHNFLRKDLFLISCSLHDIGKIKTLKTLENGTTISTGHELASVVIAKNLLRNVSFSKEEQGYIYYIIDRHDFFNLDFCNSKLTKNPFKDFTILKKIEPHYALELLLHIIADEYGAKITLKWRNYLLYKVIAEYPVFN</sequence>
<dbReference type="Gene3D" id="1.10.3210.10">
    <property type="entry name" value="Hypothetical protein af1432"/>
    <property type="match status" value="1"/>
</dbReference>
<proteinExistence type="predicted"/>
<comment type="caution">
    <text evidence="1">The sequence shown here is derived from an EMBL/GenBank/DDBJ whole genome shotgun (WGS) entry which is preliminary data.</text>
</comment>
<dbReference type="AlphaFoldDB" id="A0A1F7XX21"/>
<dbReference type="EMBL" id="MGGD01000064">
    <property type="protein sequence ID" value="OGM19573.1"/>
    <property type="molecule type" value="Genomic_DNA"/>
</dbReference>
<dbReference type="SUPFAM" id="SSF109604">
    <property type="entry name" value="HD-domain/PDEase-like"/>
    <property type="match status" value="1"/>
</dbReference>
<evidence type="ECO:0008006" key="3">
    <source>
        <dbReference type="Google" id="ProtNLM"/>
    </source>
</evidence>
<gene>
    <name evidence="1" type="ORF">A2771_02980</name>
</gene>
<name>A0A1F7XX21_9BACT</name>
<reference evidence="1 2" key="1">
    <citation type="journal article" date="2016" name="Nat. Commun.">
        <title>Thousands of microbial genomes shed light on interconnected biogeochemical processes in an aquifer system.</title>
        <authorList>
            <person name="Anantharaman K."/>
            <person name="Brown C.T."/>
            <person name="Hug L.A."/>
            <person name="Sharon I."/>
            <person name="Castelle C.J."/>
            <person name="Probst A.J."/>
            <person name="Thomas B.C."/>
            <person name="Singh A."/>
            <person name="Wilkins M.J."/>
            <person name="Karaoz U."/>
            <person name="Brodie E.L."/>
            <person name="Williams K.H."/>
            <person name="Hubbard S.S."/>
            <person name="Banfield J.F."/>
        </authorList>
    </citation>
    <scope>NUCLEOTIDE SEQUENCE [LARGE SCALE GENOMIC DNA]</scope>
</reference>
<organism evidence="1 2">
    <name type="scientific">Candidatus Woesebacteria bacterium RIFCSPHIGHO2_01_FULL_38_26b</name>
    <dbReference type="NCBI Taxonomy" id="1802491"/>
    <lineage>
        <taxon>Bacteria</taxon>
        <taxon>Candidatus Woeseibacteriota</taxon>
    </lineage>
</organism>
<dbReference type="Proteomes" id="UP000176741">
    <property type="component" value="Unassembled WGS sequence"/>
</dbReference>
<evidence type="ECO:0000313" key="1">
    <source>
        <dbReference type="EMBL" id="OGM19573.1"/>
    </source>
</evidence>
<accession>A0A1F7XX21</accession>
<protein>
    <recommendedName>
        <fullName evidence="3">HD domain-containing protein</fullName>
    </recommendedName>
</protein>